<dbReference type="PANTHER" id="PTHR31343">
    <property type="entry name" value="T15D22.8"/>
    <property type="match status" value="1"/>
</dbReference>
<feature type="compositionally biased region" description="Low complexity" evidence="1">
    <location>
        <begin position="45"/>
        <end position="61"/>
    </location>
</feature>
<evidence type="ECO:0000256" key="1">
    <source>
        <dbReference type="SAM" id="MobiDB-lite"/>
    </source>
</evidence>
<dbReference type="PANTHER" id="PTHR31343:SF8">
    <property type="entry name" value="OS07G0246600 PROTEIN"/>
    <property type="match status" value="1"/>
</dbReference>
<dbReference type="EMBL" id="CAMAPF010000010">
    <property type="protein sequence ID" value="CAH9061474.1"/>
    <property type="molecule type" value="Genomic_DNA"/>
</dbReference>
<feature type="compositionally biased region" description="Low complexity" evidence="1">
    <location>
        <begin position="315"/>
        <end position="329"/>
    </location>
</feature>
<comment type="caution">
    <text evidence="2">The sequence shown here is derived from an EMBL/GenBank/DDBJ whole genome shotgun (WGS) entry which is preliminary data.</text>
</comment>
<keyword evidence="3" id="KW-1185">Reference proteome</keyword>
<dbReference type="Proteomes" id="UP001152523">
    <property type="component" value="Unassembled WGS sequence"/>
</dbReference>
<reference evidence="2" key="1">
    <citation type="submission" date="2022-07" db="EMBL/GenBank/DDBJ databases">
        <authorList>
            <person name="Macas J."/>
            <person name="Novak P."/>
            <person name="Neumann P."/>
        </authorList>
    </citation>
    <scope>NUCLEOTIDE SEQUENCE</scope>
</reference>
<dbReference type="Pfam" id="PF05623">
    <property type="entry name" value="DUF789"/>
    <property type="match status" value="1"/>
</dbReference>
<feature type="compositionally biased region" description="Basic and acidic residues" evidence="1">
    <location>
        <begin position="284"/>
        <end position="293"/>
    </location>
</feature>
<dbReference type="AlphaFoldDB" id="A0AAV0C2R3"/>
<proteinExistence type="predicted"/>
<protein>
    <submittedName>
        <fullName evidence="2">Uncharacterized protein</fullName>
    </submittedName>
</protein>
<accession>A0AAV0C2R3</accession>
<organism evidence="2 3">
    <name type="scientific">Cuscuta epithymum</name>
    <dbReference type="NCBI Taxonomy" id="186058"/>
    <lineage>
        <taxon>Eukaryota</taxon>
        <taxon>Viridiplantae</taxon>
        <taxon>Streptophyta</taxon>
        <taxon>Embryophyta</taxon>
        <taxon>Tracheophyta</taxon>
        <taxon>Spermatophyta</taxon>
        <taxon>Magnoliopsida</taxon>
        <taxon>eudicotyledons</taxon>
        <taxon>Gunneridae</taxon>
        <taxon>Pentapetalae</taxon>
        <taxon>asterids</taxon>
        <taxon>lamiids</taxon>
        <taxon>Solanales</taxon>
        <taxon>Convolvulaceae</taxon>
        <taxon>Cuscuteae</taxon>
        <taxon>Cuscuta</taxon>
        <taxon>Cuscuta subgen. Cuscuta</taxon>
    </lineage>
</organism>
<feature type="compositionally biased region" description="Basic and acidic residues" evidence="1">
    <location>
        <begin position="154"/>
        <end position="172"/>
    </location>
</feature>
<feature type="region of interest" description="Disordered" evidence="1">
    <location>
        <begin position="284"/>
        <end position="330"/>
    </location>
</feature>
<sequence>MSVNRRRSNGGENRFYCPPAMRRQQQMQAAAKSQSDKRTGESEDAASSTSTTTTTTPTSTASFSANLDRFLEYTTPKVPAQTRMRSWRYHGSDFSPYFILDDLWESYKEWSAYGAGVPLVLNESDSVIQYYVPYLSGIQLYIDPSRPVAGSRRPSKEIDADTYRETSSEHAGKRNQQNATANGFDRPSSINNSSLNETSNPPGVLMFEFLEQNPPQNRQPLTDKIISLASQFPELRTYRSCDLTPASWISVAWYPIYRIPIGPTLQSLDACFLTFHSLSTSHDSTTRRNDLLHNHGSTSSSSSSNRGMHNHDSTNNNMNTNNNNYNNKNGMPVKLPLPTFGLASYKFKVSFWSPSEEYESERINSLLLAADKWLRLLQVDHPDYRFFVSRSTYFR</sequence>
<feature type="region of interest" description="Disordered" evidence="1">
    <location>
        <begin position="146"/>
        <end position="197"/>
    </location>
</feature>
<evidence type="ECO:0000313" key="2">
    <source>
        <dbReference type="EMBL" id="CAH9061474.1"/>
    </source>
</evidence>
<feature type="compositionally biased region" description="Polar residues" evidence="1">
    <location>
        <begin position="188"/>
        <end position="197"/>
    </location>
</feature>
<feature type="region of interest" description="Disordered" evidence="1">
    <location>
        <begin position="1"/>
        <end position="61"/>
    </location>
</feature>
<evidence type="ECO:0000313" key="3">
    <source>
        <dbReference type="Proteomes" id="UP001152523"/>
    </source>
</evidence>
<name>A0AAV0C2R3_9ASTE</name>
<feature type="compositionally biased region" description="Low complexity" evidence="1">
    <location>
        <begin position="20"/>
        <end position="31"/>
    </location>
</feature>
<dbReference type="InterPro" id="IPR008507">
    <property type="entry name" value="DUF789"/>
</dbReference>
<gene>
    <name evidence="2" type="ORF">CEPIT_LOCUS1694</name>
</gene>